<dbReference type="InterPro" id="IPR041635">
    <property type="entry name" value="Type_ISP_LLaBIII_C"/>
</dbReference>
<evidence type="ECO:0000256" key="2">
    <source>
        <dbReference type="ARBA" id="ARBA00011900"/>
    </source>
</evidence>
<dbReference type="GO" id="GO:0008170">
    <property type="term" value="F:N-methyltransferase activity"/>
    <property type="evidence" value="ECO:0007669"/>
    <property type="project" value="InterPro"/>
</dbReference>
<name>A0A936ZHB7_9HYPH</name>
<evidence type="ECO:0000259" key="6">
    <source>
        <dbReference type="Pfam" id="PF02384"/>
    </source>
</evidence>
<dbReference type="Pfam" id="PF02384">
    <property type="entry name" value="N6_Mtase"/>
    <property type="match status" value="1"/>
</dbReference>
<feature type="domain" description="DNA methylase adenine-specific" evidence="6">
    <location>
        <begin position="293"/>
        <end position="504"/>
    </location>
</feature>
<evidence type="ECO:0000256" key="3">
    <source>
        <dbReference type="ARBA" id="ARBA00022603"/>
    </source>
</evidence>
<evidence type="ECO:0000259" key="7">
    <source>
        <dbReference type="Pfam" id="PF18135"/>
    </source>
</evidence>
<evidence type="ECO:0000256" key="4">
    <source>
        <dbReference type="ARBA" id="ARBA00022679"/>
    </source>
</evidence>
<organism evidence="8 9">
    <name type="scientific">Microvirga aerilata</name>
    <dbReference type="NCBI Taxonomy" id="670292"/>
    <lineage>
        <taxon>Bacteria</taxon>
        <taxon>Pseudomonadati</taxon>
        <taxon>Pseudomonadota</taxon>
        <taxon>Alphaproteobacteria</taxon>
        <taxon>Hyphomicrobiales</taxon>
        <taxon>Methylobacteriaceae</taxon>
        <taxon>Microvirga</taxon>
    </lineage>
</organism>
<evidence type="ECO:0000256" key="1">
    <source>
        <dbReference type="ARBA" id="ARBA00006594"/>
    </source>
</evidence>
<dbReference type="PRINTS" id="PR00507">
    <property type="entry name" value="N12N6MTFRASE"/>
</dbReference>
<accession>A0A936ZHB7</accession>
<dbReference type="EC" id="2.1.1.72" evidence="2"/>
<dbReference type="SUPFAM" id="SSF53335">
    <property type="entry name" value="S-adenosyl-L-methionine-dependent methyltransferases"/>
    <property type="match status" value="1"/>
</dbReference>
<dbReference type="RefSeq" id="WP_202059632.1">
    <property type="nucleotide sequence ID" value="NZ_JAEQMY010000014.1"/>
</dbReference>
<dbReference type="AlphaFoldDB" id="A0A936ZHB7"/>
<proteinExistence type="inferred from homology"/>
<dbReference type="InterPro" id="IPR029063">
    <property type="entry name" value="SAM-dependent_MTases_sf"/>
</dbReference>
<dbReference type="PANTHER" id="PTHR33841:SF1">
    <property type="entry name" value="DNA METHYLTRANSFERASE A"/>
    <property type="match status" value="1"/>
</dbReference>
<dbReference type="GO" id="GO:0032259">
    <property type="term" value="P:methylation"/>
    <property type="evidence" value="ECO:0007669"/>
    <property type="project" value="UniProtKB-KW"/>
</dbReference>
<dbReference type="Proteomes" id="UP000605848">
    <property type="component" value="Unassembled WGS sequence"/>
</dbReference>
<reference evidence="8" key="1">
    <citation type="submission" date="2021-01" db="EMBL/GenBank/DDBJ databases">
        <title>Microvirga sp.</title>
        <authorList>
            <person name="Kim M.K."/>
        </authorList>
    </citation>
    <scope>NUCLEOTIDE SEQUENCE</scope>
    <source>
        <strain evidence="8">5420S-16</strain>
    </source>
</reference>
<evidence type="ECO:0000313" key="9">
    <source>
        <dbReference type="Proteomes" id="UP000605848"/>
    </source>
</evidence>
<dbReference type="InterPro" id="IPR003356">
    <property type="entry name" value="DNA_methylase_A-5"/>
</dbReference>
<dbReference type="PANTHER" id="PTHR33841">
    <property type="entry name" value="DNA METHYLTRANSFERASE YEEA-RELATED"/>
    <property type="match status" value="1"/>
</dbReference>
<keyword evidence="9" id="KW-1185">Reference proteome</keyword>
<keyword evidence="4" id="KW-0808">Transferase</keyword>
<keyword evidence="3 8" id="KW-0489">Methyltransferase</keyword>
<protein>
    <recommendedName>
        <fullName evidence="2">site-specific DNA-methyltransferase (adenine-specific)</fullName>
        <ecNumber evidence="2">2.1.1.72</ecNumber>
    </recommendedName>
</protein>
<sequence length="1052" mass="117911">MASPFAHYLKRIEHALKAGNGTEHACQPALKALIEALRPQLIATNEPQRIACGAPDFIITHDGIPLGYIETTNIGADLDEAENTPQLKRCLGSLHNVILTDHLEFRLYRDGERVGSARLARVQTSGDLRISANGAEQLILLLDAFFDARAPVIKTPRELAERMARLARLIDDLIRQTLGHESKPGDLHAQYDAVRKILIPSLSVDEFADMYAQTIAYGLFAARCNHVGSGFMRELAGKDLPKTNPFLRRLFNTIAGADLDERIAWAVDDLSGLLAKADMAAILEDFGHATQQTDPVVHFYESFLKAYDPKLRELRGVYYTPEPAVGYIVRSVDALLKREFKLADGIADSSKIRLKRRKANGKGEEACDSHRVQILDPACGTGTFLHAIIASIHEQFSGNPGFWPGYVAQHLLPRLHGFELLMAPYAIAHMKLGLQLKESGYDFATDERLRVFLTNTLEEAHEIAGLPLFTQWLAEEAAAARDVGKNAPIMVVVGNPPYSGHSANKGEWIEGLLESYKQSPELKKPAQAKWLSDDYVKFIRFAQWRIEQTGHGILAFITNHSYLDNPTFLDMRASLMSSFDDIYVLDLHGNGKKKEKTPGGGKDENIFDIQQGVSIALLVRRTKRASRCTVRRADLWGGRTGKYAWLADHDVLDTDWEDVTPSAAPWLFVKQDERLAVEYNQAWSVADIFKPNGEPAPGFATQHDEFAISFTCDEARRKVEQLLETRSEAEARELFSLCAQSQWSYDRARAQLPLVDLDEAAIEVLYRPFDTRFSVYDRNVLVHRRERVTAHLLRDNLALCIPKNQESSGSAHFDGVFCADRPVELNLFRRGGAFVLPLWLYQAEDLRNKGAAERTANLSPAYLTALKGAVGSMRLKPEDVFAYIYAVLYAPGYRARYADFLKRSFPRIPIPRSADAFKTVAALGHELIALHLMRETTPSITKFPKAGSNRVEKVEFVPDPKHPEIGQVAINDEQFFQGMPRSVWEFTVGGYPVAHKWLKDRKGRLLTFDELKAYGRIVGAIDETFRIQDRIDEALQDTLGIKARGARRVGAR</sequence>
<evidence type="ECO:0000256" key="5">
    <source>
        <dbReference type="ARBA" id="ARBA00047942"/>
    </source>
</evidence>
<dbReference type="GO" id="GO:0009007">
    <property type="term" value="F:site-specific DNA-methyltransferase (adenine-specific) activity"/>
    <property type="evidence" value="ECO:0007669"/>
    <property type="project" value="UniProtKB-EC"/>
</dbReference>
<dbReference type="Pfam" id="PF18135">
    <property type="entry name" value="Type_ISP_C"/>
    <property type="match status" value="1"/>
</dbReference>
<comment type="caution">
    <text evidence="8">The sequence shown here is derived from an EMBL/GenBank/DDBJ whole genome shotgun (WGS) entry which is preliminary data.</text>
</comment>
<feature type="domain" description="Type ISP restriction-modification enzyme LLaBIII C-terminal specificity" evidence="7">
    <location>
        <begin position="696"/>
        <end position="1010"/>
    </location>
</feature>
<dbReference type="GO" id="GO:0003677">
    <property type="term" value="F:DNA binding"/>
    <property type="evidence" value="ECO:0007669"/>
    <property type="project" value="InterPro"/>
</dbReference>
<comment type="catalytic activity">
    <reaction evidence="5">
        <text>a 2'-deoxyadenosine in DNA + S-adenosyl-L-methionine = an N(6)-methyl-2'-deoxyadenosine in DNA + S-adenosyl-L-homocysteine + H(+)</text>
        <dbReference type="Rhea" id="RHEA:15197"/>
        <dbReference type="Rhea" id="RHEA-COMP:12418"/>
        <dbReference type="Rhea" id="RHEA-COMP:12419"/>
        <dbReference type="ChEBI" id="CHEBI:15378"/>
        <dbReference type="ChEBI" id="CHEBI:57856"/>
        <dbReference type="ChEBI" id="CHEBI:59789"/>
        <dbReference type="ChEBI" id="CHEBI:90615"/>
        <dbReference type="ChEBI" id="CHEBI:90616"/>
        <dbReference type="EC" id="2.1.1.72"/>
    </reaction>
</comment>
<dbReference type="Gene3D" id="3.40.50.150">
    <property type="entry name" value="Vaccinia Virus protein VP39"/>
    <property type="match status" value="1"/>
</dbReference>
<dbReference type="InterPro" id="IPR050953">
    <property type="entry name" value="N4_N6_ade-DNA_methylase"/>
</dbReference>
<comment type="similarity">
    <text evidence="1">Belongs to the N(4)/N(6)-methyltransferase family.</text>
</comment>
<dbReference type="EMBL" id="JAEQMY010000014">
    <property type="protein sequence ID" value="MBL0404694.1"/>
    <property type="molecule type" value="Genomic_DNA"/>
</dbReference>
<gene>
    <name evidence="8" type="ORF">JKG68_12005</name>
</gene>
<evidence type="ECO:0000313" key="8">
    <source>
        <dbReference type="EMBL" id="MBL0404694.1"/>
    </source>
</evidence>